<comment type="caution">
    <text evidence="2">The sequence shown here is derived from an EMBL/GenBank/DDBJ whole genome shotgun (WGS) entry which is preliminary data.</text>
</comment>
<dbReference type="Pfam" id="PF13803">
    <property type="entry name" value="DUF4184"/>
    <property type="match status" value="1"/>
</dbReference>
<evidence type="ECO:0000313" key="2">
    <source>
        <dbReference type="EMBL" id="MBO0608313.1"/>
    </source>
</evidence>
<reference evidence="2 3" key="1">
    <citation type="submission" date="2021-03" db="EMBL/GenBank/DDBJ databases">
        <authorList>
            <person name="Xin L."/>
        </authorList>
    </citation>
    <scope>NUCLEOTIDE SEQUENCE [LARGE SCALE GENOMIC DNA]</scope>
    <source>
        <strain evidence="2 3">XHU 5031</strain>
    </source>
</reference>
<organism evidence="2 3">
    <name type="scientific">Myceligenerans salitolerans</name>
    <dbReference type="NCBI Taxonomy" id="1230528"/>
    <lineage>
        <taxon>Bacteria</taxon>
        <taxon>Bacillati</taxon>
        <taxon>Actinomycetota</taxon>
        <taxon>Actinomycetes</taxon>
        <taxon>Micrococcales</taxon>
        <taxon>Promicromonosporaceae</taxon>
        <taxon>Myceligenerans</taxon>
    </lineage>
</organism>
<sequence>MPFTPSHPAAVLPFVRPPFSAAGLVAGAIAPDLPYFARALPVPVTAQSWYEPYLNATTSHGLTGSLTVALPYAVLLVAAWWAARRPAAALLATGPTADGAAPRGGAGGGAGLRTVAVRGAWILLSLLIGIATHLLWDSFTHGDGYVVTHVAVLSDPAVGGLTWARLLQHVSTVAGLVVLVWYLWRRRSGLRVRTAAAVTVLAVAAAGAVAGGLPQWRSAAGDPAGVSAEVLLRAAAETAGVTLFGAAVVYVAAWWVVHATGRRRRNSLRFPAPTA</sequence>
<feature type="transmembrane region" description="Helical" evidence="1">
    <location>
        <begin position="196"/>
        <end position="214"/>
    </location>
</feature>
<accession>A0ABS3I5P8</accession>
<evidence type="ECO:0000256" key="1">
    <source>
        <dbReference type="SAM" id="Phobius"/>
    </source>
</evidence>
<dbReference type="RefSeq" id="WP_207274298.1">
    <property type="nucleotide sequence ID" value="NZ_JAFMPK010000025.1"/>
</dbReference>
<feature type="transmembrane region" description="Helical" evidence="1">
    <location>
        <begin position="166"/>
        <end position="184"/>
    </location>
</feature>
<feature type="transmembrane region" description="Helical" evidence="1">
    <location>
        <begin position="63"/>
        <end position="83"/>
    </location>
</feature>
<feature type="transmembrane region" description="Helical" evidence="1">
    <location>
        <begin position="115"/>
        <end position="136"/>
    </location>
</feature>
<evidence type="ECO:0000313" key="3">
    <source>
        <dbReference type="Proteomes" id="UP000664617"/>
    </source>
</evidence>
<dbReference type="EMBL" id="JAFMPK010000025">
    <property type="protein sequence ID" value="MBO0608313.1"/>
    <property type="molecule type" value="Genomic_DNA"/>
</dbReference>
<gene>
    <name evidence="2" type="ORF">J0911_04645</name>
</gene>
<protein>
    <submittedName>
        <fullName evidence="2">DUF4184 family protein</fullName>
    </submittedName>
</protein>
<keyword evidence="1" id="KW-1133">Transmembrane helix</keyword>
<dbReference type="Proteomes" id="UP000664617">
    <property type="component" value="Unassembled WGS sequence"/>
</dbReference>
<dbReference type="InterPro" id="IPR025238">
    <property type="entry name" value="DUF4184"/>
</dbReference>
<keyword evidence="1" id="KW-0812">Transmembrane</keyword>
<reference evidence="3" key="2">
    <citation type="submission" date="2023-07" db="EMBL/GenBank/DDBJ databases">
        <title>Myceligenerans salitolerans sp. nov., a halotolerant actinomycete isolated from a salt lake in Xinjiang, China.</title>
        <authorList>
            <person name="Guan T."/>
        </authorList>
    </citation>
    <scope>NUCLEOTIDE SEQUENCE [LARGE SCALE GENOMIC DNA]</scope>
    <source>
        <strain evidence="3">XHU 5031</strain>
    </source>
</reference>
<name>A0ABS3I5P8_9MICO</name>
<keyword evidence="1" id="KW-0472">Membrane</keyword>
<feature type="transmembrane region" description="Helical" evidence="1">
    <location>
        <begin position="234"/>
        <end position="257"/>
    </location>
</feature>
<keyword evidence="3" id="KW-1185">Reference proteome</keyword>
<proteinExistence type="predicted"/>